<dbReference type="RefSeq" id="WP_004081065.1">
    <property type="nucleotide sequence ID" value="NZ_DAITJQ010000003.1"/>
</dbReference>
<evidence type="ECO:0000256" key="3">
    <source>
        <dbReference type="ARBA" id="ARBA00022723"/>
    </source>
</evidence>
<keyword evidence="6 8" id="KW-0443">Lipid metabolism</keyword>
<evidence type="ECO:0000313" key="11">
    <source>
        <dbReference type="Proteomes" id="UP000058636"/>
    </source>
</evidence>
<comment type="catalytic activity">
    <reaction evidence="8">
        <text>apo-[ACP] + CoA = holo-[ACP] + adenosine 3',5'-bisphosphate + H(+)</text>
        <dbReference type="Rhea" id="RHEA:12068"/>
        <dbReference type="Rhea" id="RHEA-COMP:9685"/>
        <dbReference type="Rhea" id="RHEA-COMP:9690"/>
        <dbReference type="ChEBI" id="CHEBI:15378"/>
        <dbReference type="ChEBI" id="CHEBI:29999"/>
        <dbReference type="ChEBI" id="CHEBI:57287"/>
        <dbReference type="ChEBI" id="CHEBI:58343"/>
        <dbReference type="ChEBI" id="CHEBI:64479"/>
        <dbReference type="EC" id="2.7.8.7"/>
    </reaction>
</comment>
<dbReference type="GO" id="GO:0000287">
    <property type="term" value="F:magnesium ion binding"/>
    <property type="evidence" value="ECO:0007669"/>
    <property type="project" value="UniProtKB-UniRule"/>
</dbReference>
<dbReference type="InterPro" id="IPR037143">
    <property type="entry name" value="4-PPantetheinyl_Trfase_dom_sf"/>
</dbReference>
<gene>
    <name evidence="8" type="primary">acpS</name>
    <name evidence="10" type="ORF">XD57_0042</name>
</gene>
<evidence type="ECO:0000256" key="1">
    <source>
        <dbReference type="ARBA" id="ARBA00022516"/>
    </source>
</evidence>
<comment type="subcellular location">
    <subcellularLocation>
        <location evidence="8">Cytoplasm</location>
    </subcellularLocation>
</comment>
<dbReference type="HAMAP" id="MF_00101">
    <property type="entry name" value="AcpS"/>
    <property type="match status" value="1"/>
</dbReference>
<keyword evidence="1 8" id="KW-0444">Lipid biosynthesis</keyword>
<keyword evidence="7 8" id="KW-0275">Fatty acid biosynthesis</keyword>
<protein>
    <recommendedName>
        <fullName evidence="8">Holo-[acyl-carrier-protein] synthase</fullName>
        <shortName evidence="8">Holo-ACP synthase</shortName>
        <ecNumber evidence="8">2.7.8.7</ecNumber>
    </recommendedName>
    <alternativeName>
        <fullName evidence="8">4'-phosphopantetheinyl transferase AcpS</fullName>
    </alternativeName>
</protein>
<accession>A0A101ESC1</accession>
<comment type="cofactor">
    <cofactor evidence="8">
        <name>Mg(2+)</name>
        <dbReference type="ChEBI" id="CHEBI:18420"/>
    </cofactor>
</comment>
<dbReference type="PATRIC" id="fig|93930.3.peg.1282"/>
<feature type="binding site" evidence="8">
    <location>
        <position position="8"/>
    </location>
    <ligand>
        <name>Mg(2+)</name>
        <dbReference type="ChEBI" id="CHEBI:18420"/>
    </ligand>
</feature>
<dbReference type="NCBIfam" id="NF011255">
    <property type="entry name" value="PRK14661.1"/>
    <property type="match status" value="1"/>
</dbReference>
<dbReference type="NCBIfam" id="TIGR00556">
    <property type="entry name" value="pantethn_trn"/>
    <property type="match status" value="1"/>
</dbReference>
<dbReference type="EC" id="2.7.8.7" evidence="8"/>
<evidence type="ECO:0000256" key="4">
    <source>
        <dbReference type="ARBA" id="ARBA00022832"/>
    </source>
</evidence>
<sequence>MIVGVGIDVLEVERVPEKFAERILGESEKRLFLTRKRRREFIAGRFALKEAFFKALGTGLNGHSFTDVEFLESNGKPVLCVHKDFGFFNYAHVSLSHDRFAVALVVLEKRKGDIIVEGDESFLRKRFEVLERSVEGWEIETSLPPFTLKKLLESSGCRLVRYGNILIGE</sequence>
<dbReference type="InterPro" id="IPR004568">
    <property type="entry name" value="Ppantetheine-prot_Trfase_dom"/>
</dbReference>
<evidence type="ECO:0000256" key="2">
    <source>
        <dbReference type="ARBA" id="ARBA00022679"/>
    </source>
</evidence>
<evidence type="ECO:0000256" key="7">
    <source>
        <dbReference type="ARBA" id="ARBA00023160"/>
    </source>
</evidence>
<feature type="domain" description="4'-phosphopantetheinyl transferase" evidence="9">
    <location>
        <begin position="4"/>
        <end position="104"/>
    </location>
</feature>
<keyword evidence="3 8" id="KW-0479">Metal-binding</keyword>
<dbReference type="InterPro" id="IPR002582">
    <property type="entry name" value="ACPS"/>
</dbReference>
<evidence type="ECO:0000256" key="6">
    <source>
        <dbReference type="ARBA" id="ARBA00023098"/>
    </source>
</evidence>
<dbReference type="NCBIfam" id="TIGR00516">
    <property type="entry name" value="acpS"/>
    <property type="match status" value="1"/>
</dbReference>
<reference evidence="10 11" key="1">
    <citation type="journal article" date="2015" name="MBio">
        <title>Genome-Resolved Metagenomic Analysis Reveals Roles for Candidate Phyla and Other Microbial Community Members in Biogeochemical Transformations in Oil Reservoirs.</title>
        <authorList>
            <person name="Hu P."/>
            <person name="Tom L."/>
            <person name="Singh A."/>
            <person name="Thomas B.C."/>
            <person name="Baker B.J."/>
            <person name="Piceno Y.M."/>
            <person name="Andersen G.L."/>
            <person name="Banfield J.F."/>
        </authorList>
    </citation>
    <scope>NUCLEOTIDE SEQUENCE [LARGE SCALE GENOMIC DNA]</scope>
    <source>
        <strain evidence="10">46_26</strain>
    </source>
</reference>
<organism evidence="10 11">
    <name type="scientific">Thermotoga petrophila</name>
    <dbReference type="NCBI Taxonomy" id="93929"/>
    <lineage>
        <taxon>Bacteria</taxon>
        <taxon>Thermotogati</taxon>
        <taxon>Thermotogota</taxon>
        <taxon>Thermotogae</taxon>
        <taxon>Thermotogales</taxon>
        <taxon>Thermotogaceae</taxon>
        <taxon>Thermotoga</taxon>
    </lineage>
</organism>
<comment type="function">
    <text evidence="8">Transfers the 4'-phosphopantetheine moiety from coenzyme A to a Ser of acyl-carrier-protein.</text>
</comment>
<keyword evidence="2 8" id="KW-0808">Transferase</keyword>
<dbReference type="EMBL" id="LGFG01000001">
    <property type="protein sequence ID" value="KUK23885.1"/>
    <property type="molecule type" value="Genomic_DNA"/>
</dbReference>
<comment type="caution">
    <text evidence="10">The sequence shown here is derived from an EMBL/GenBank/DDBJ whole genome shotgun (WGS) entry which is preliminary data.</text>
</comment>
<dbReference type="Pfam" id="PF01648">
    <property type="entry name" value="ACPS"/>
    <property type="match status" value="1"/>
</dbReference>
<evidence type="ECO:0000259" key="9">
    <source>
        <dbReference type="Pfam" id="PF01648"/>
    </source>
</evidence>
<dbReference type="SMR" id="A0A101ESC1"/>
<evidence type="ECO:0000313" key="10">
    <source>
        <dbReference type="EMBL" id="KUK23885.1"/>
    </source>
</evidence>
<dbReference type="AlphaFoldDB" id="A0A101ESC1"/>
<keyword evidence="8" id="KW-0963">Cytoplasm</keyword>
<name>A0A101ESC1_9THEM</name>
<dbReference type="Proteomes" id="UP000058636">
    <property type="component" value="Unassembled WGS sequence"/>
</dbReference>
<dbReference type="InterPro" id="IPR008278">
    <property type="entry name" value="4-PPantetheinyl_Trfase_dom"/>
</dbReference>
<keyword evidence="5 8" id="KW-0460">Magnesium</keyword>
<feature type="binding site" evidence="8">
    <location>
        <position position="50"/>
    </location>
    <ligand>
        <name>Mg(2+)</name>
        <dbReference type="ChEBI" id="CHEBI:18420"/>
    </ligand>
</feature>
<comment type="similarity">
    <text evidence="8">Belongs to the P-Pant transferase superfamily. AcpS family.</text>
</comment>
<proteinExistence type="inferred from homology"/>
<dbReference type="GO" id="GO:0005737">
    <property type="term" value="C:cytoplasm"/>
    <property type="evidence" value="ECO:0007669"/>
    <property type="project" value="UniProtKB-SubCell"/>
</dbReference>
<evidence type="ECO:0000256" key="5">
    <source>
        <dbReference type="ARBA" id="ARBA00022842"/>
    </source>
</evidence>
<dbReference type="SUPFAM" id="SSF56214">
    <property type="entry name" value="4'-phosphopantetheinyl transferase"/>
    <property type="match status" value="1"/>
</dbReference>
<dbReference type="GO" id="GO:0006633">
    <property type="term" value="P:fatty acid biosynthetic process"/>
    <property type="evidence" value="ECO:0007669"/>
    <property type="project" value="UniProtKB-UniRule"/>
</dbReference>
<evidence type="ECO:0000256" key="8">
    <source>
        <dbReference type="HAMAP-Rule" id="MF_00101"/>
    </source>
</evidence>
<dbReference type="Gene3D" id="3.90.470.20">
    <property type="entry name" value="4'-phosphopantetheinyl transferase domain"/>
    <property type="match status" value="1"/>
</dbReference>
<dbReference type="GO" id="GO:0008897">
    <property type="term" value="F:holo-[acyl-carrier-protein] synthase activity"/>
    <property type="evidence" value="ECO:0007669"/>
    <property type="project" value="UniProtKB-UniRule"/>
</dbReference>
<keyword evidence="4 8" id="KW-0276">Fatty acid metabolism</keyword>